<evidence type="ECO:0000313" key="3">
    <source>
        <dbReference type="Proteomes" id="UP000750711"/>
    </source>
</evidence>
<feature type="region of interest" description="Disordered" evidence="1">
    <location>
        <begin position="78"/>
        <end position="108"/>
    </location>
</feature>
<feature type="region of interest" description="Disordered" evidence="1">
    <location>
        <begin position="1"/>
        <end position="42"/>
    </location>
</feature>
<dbReference type="EMBL" id="JAGHQM010000039">
    <property type="protein sequence ID" value="KAH0566043.1"/>
    <property type="molecule type" value="Genomic_DNA"/>
</dbReference>
<protein>
    <submittedName>
        <fullName evidence="2">Uncharacterized protein</fullName>
    </submittedName>
</protein>
<feature type="compositionally biased region" description="Low complexity" evidence="1">
    <location>
        <begin position="1"/>
        <end position="12"/>
    </location>
</feature>
<feature type="compositionally biased region" description="Polar residues" evidence="1">
    <location>
        <begin position="78"/>
        <end position="89"/>
    </location>
</feature>
<feature type="compositionally biased region" description="Low complexity" evidence="1">
    <location>
        <begin position="90"/>
        <end position="104"/>
    </location>
</feature>
<evidence type="ECO:0000256" key="1">
    <source>
        <dbReference type="SAM" id="MobiDB-lite"/>
    </source>
</evidence>
<gene>
    <name evidence="2" type="ORF">GP486_000564</name>
</gene>
<dbReference type="AlphaFoldDB" id="A0A9P8RTX8"/>
<accession>A0A9P8RTX8</accession>
<organism evidence="2 3">
    <name type="scientific">Trichoglossum hirsutum</name>
    <dbReference type="NCBI Taxonomy" id="265104"/>
    <lineage>
        <taxon>Eukaryota</taxon>
        <taxon>Fungi</taxon>
        <taxon>Dikarya</taxon>
        <taxon>Ascomycota</taxon>
        <taxon>Pezizomycotina</taxon>
        <taxon>Geoglossomycetes</taxon>
        <taxon>Geoglossales</taxon>
        <taxon>Geoglossaceae</taxon>
        <taxon>Trichoglossum</taxon>
    </lineage>
</organism>
<evidence type="ECO:0000313" key="2">
    <source>
        <dbReference type="EMBL" id="KAH0566043.1"/>
    </source>
</evidence>
<keyword evidence="3" id="KW-1185">Reference proteome</keyword>
<comment type="caution">
    <text evidence="2">The sequence shown here is derived from an EMBL/GenBank/DDBJ whole genome shotgun (WGS) entry which is preliminary data.</text>
</comment>
<proteinExistence type="predicted"/>
<dbReference type="Proteomes" id="UP000750711">
    <property type="component" value="Unassembled WGS sequence"/>
</dbReference>
<reference evidence="2" key="1">
    <citation type="submission" date="2021-03" db="EMBL/GenBank/DDBJ databases">
        <title>Comparative genomics and phylogenomic investigation of the class Geoglossomycetes provide insights into ecological specialization and systematics.</title>
        <authorList>
            <person name="Melie T."/>
            <person name="Pirro S."/>
            <person name="Miller A.N."/>
            <person name="Quandt A."/>
        </authorList>
    </citation>
    <scope>NUCLEOTIDE SEQUENCE</scope>
    <source>
        <strain evidence="2">CAQ_001_2017</strain>
    </source>
</reference>
<name>A0A9P8RTX8_9PEZI</name>
<sequence length="226" mass="23791">MSVPGTTTSPRPTDSPPQPMLTEDQPSHPSPSPETPHPLFSPFFTLVEDSTTAEHHHPTVHYIFSDDDTDLITEASLRVSTRRPTGLTGSSSSLPQDSSGSSTSALPAYRPGVKERYVVLDVGPSGDTVVAAHSLTPDWQVLGVDVTNAPTWVAEDENTGGSAAGGNAVGLMLRIEGTEGPWSGVAGKKAEGSDLDTQELMNLFDKRMATLRKVVEAGVGKATDLS</sequence>